<gene>
    <name evidence="6" type="ORF">JL09_g2557</name>
</gene>
<comment type="caution">
    <text evidence="6">The sequence shown here is derived from an EMBL/GenBank/DDBJ whole genome shotgun (WGS) entry which is preliminary data.</text>
</comment>
<evidence type="ECO:0000256" key="4">
    <source>
        <dbReference type="ARBA" id="ARBA00023242"/>
    </source>
</evidence>
<feature type="compositionally biased region" description="Basic and acidic residues" evidence="5">
    <location>
        <begin position="263"/>
        <end position="284"/>
    </location>
</feature>
<dbReference type="Gene3D" id="3.90.1030.20">
    <property type="entry name" value="DNA polymerase delta, p66 (Cdc27) subunit, wHTH domain"/>
    <property type="match status" value="1"/>
</dbReference>
<dbReference type="EMBL" id="JQFK01000021">
    <property type="protein sequence ID" value="KGK38346.1"/>
    <property type="molecule type" value="Genomic_DNA"/>
</dbReference>
<dbReference type="InterPro" id="IPR019038">
    <property type="entry name" value="POLD3"/>
</dbReference>
<evidence type="ECO:0000256" key="5">
    <source>
        <dbReference type="SAM" id="MobiDB-lite"/>
    </source>
</evidence>
<evidence type="ECO:0000313" key="6">
    <source>
        <dbReference type="EMBL" id="KGK38346.1"/>
    </source>
</evidence>
<keyword evidence="3" id="KW-0235">DNA replication</keyword>
<feature type="compositionally biased region" description="Acidic residues" evidence="5">
    <location>
        <begin position="229"/>
        <end position="239"/>
    </location>
</feature>
<feature type="region of interest" description="Disordered" evidence="5">
    <location>
        <begin position="203"/>
        <end position="305"/>
    </location>
</feature>
<evidence type="ECO:0000256" key="1">
    <source>
        <dbReference type="ARBA" id="ARBA00004123"/>
    </source>
</evidence>
<dbReference type="GO" id="GO:0006271">
    <property type="term" value="P:DNA strand elongation involved in DNA replication"/>
    <property type="evidence" value="ECO:0007669"/>
    <property type="project" value="TreeGrafter"/>
</dbReference>
<comment type="subcellular location">
    <subcellularLocation>
        <location evidence="1">Nucleus</location>
    </subcellularLocation>
</comment>
<feature type="compositionally biased region" description="Basic and acidic residues" evidence="5">
    <location>
        <begin position="203"/>
        <end position="228"/>
    </location>
</feature>
<dbReference type="PANTHER" id="PTHR17598">
    <property type="entry name" value="DNA POLYMERASE DELTA SUBUNIT 3"/>
    <property type="match status" value="1"/>
</dbReference>
<protein>
    <recommendedName>
        <fullName evidence="2">DNA polymerase delta subunit 3</fullName>
    </recommendedName>
</protein>
<feature type="compositionally biased region" description="Acidic residues" evidence="5">
    <location>
        <begin position="250"/>
        <end position="262"/>
    </location>
</feature>
<dbReference type="GO" id="GO:0006297">
    <property type="term" value="P:nucleotide-excision repair, DNA gap filling"/>
    <property type="evidence" value="ECO:0007669"/>
    <property type="project" value="TreeGrafter"/>
</dbReference>
<dbReference type="InterPro" id="IPR041913">
    <property type="entry name" value="POLD3_sf"/>
</dbReference>
<dbReference type="PANTHER" id="PTHR17598:SF13">
    <property type="entry name" value="DNA POLYMERASE DELTA SUBUNIT 3"/>
    <property type="match status" value="1"/>
</dbReference>
<keyword evidence="4" id="KW-0539">Nucleus</keyword>
<feature type="region of interest" description="Disordered" evidence="5">
    <location>
        <begin position="320"/>
        <end position="361"/>
    </location>
</feature>
<dbReference type="HOGENOM" id="CLU_725747_0_0_1"/>
<dbReference type="GO" id="GO:1904161">
    <property type="term" value="P:DNA synthesis involved in UV-damage excision repair"/>
    <property type="evidence" value="ECO:0007669"/>
    <property type="project" value="TreeGrafter"/>
</dbReference>
<dbReference type="GO" id="GO:0003887">
    <property type="term" value="F:DNA-directed DNA polymerase activity"/>
    <property type="evidence" value="ECO:0007669"/>
    <property type="project" value="TreeGrafter"/>
</dbReference>
<accession>A0A099P2R9</accession>
<evidence type="ECO:0000256" key="2">
    <source>
        <dbReference type="ARBA" id="ARBA00017589"/>
    </source>
</evidence>
<dbReference type="Proteomes" id="UP000029867">
    <property type="component" value="Unassembled WGS sequence"/>
</dbReference>
<evidence type="ECO:0000313" key="7">
    <source>
        <dbReference type="Proteomes" id="UP000029867"/>
    </source>
</evidence>
<feature type="compositionally biased region" description="Basic and acidic residues" evidence="5">
    <location>
        <begin position="294"/>
        <end position="304"/>
    </location>
</feature>
<dbReference type="GO" id="GO:0043625">
    <property type="term" value="C:delta DNA polymerase complex"/>
    <property type="evidence" value="ECO:0007669"/>
    <property type="project" value="InterPro"/>
</dbReference>
<feature type="region of interest" description="Disordered" evidence="5">
    <location>
        <begin position="136"/>
        <end position="184"/>
    </location>
</feature>
<reference evidence="7" key="1">
    <citation type="journal article" date="2014" name="Microb. Cell Fact.">
        <title>Exploiting Issatchenkia orientalis SD108 for succinic acid production.</title>
        <authorList>
            <person name="Xiao H."/>
            <person name="Shao Z."/>
            <person name="Jiang Y."/>
            <person name="Dole S."/>
            <person name="Zhao H."/>
        </authorList>
    </citation>
    <scope>NUCLEOTIDE SEQUENCE [LARGE SCALE GENOMIC DNA]</scope>
    <source>
        <strain evidence="7">SD108</strain>
    </source>
</reference>
<name>A0A099P2R9_PICKU</name>
<evidence type="ECO:0000256" key="3">
    <source>
        <dbReference type="ARBA" id="ARBA00022705"/>
    </source>
</evidence>
<feature type="compositionally biased region" description="Basic and acidic residues" evidence="5">
    <location>
        <begin position="143"/>
        <end position="166"/>
    </location>
</feature>
<proteinExistence type="predicted"/>
<dbReference type="VEuPathDB" id="FungiDB:C5L36_0D02740"/>
<sequence>MDAYITKRLADELPVTTQHISRKYFVPVQEASDALREYATRNSNVCVKYSLCGIEKAGNGRRADILINIVSGDELEKARGRFERVVSEQVFSVAIGHAELSNIIEMSRVSFTYSEDDMSKCRLIQTETSDYEISSTGADVVQPEEKVPIKRESDKPKEILKDKEPSRPVYTSRKAASTPVVNKKPVYVSRKRKEDVIDKETNVKRSKVDAEEEEKKKKQREELERMIADDDGFSDDDFDGVVVDGGKEEETAEIYTGDDIDVSPEKEEITVHSQDEVDKVKEEPAPPSTSNEYSESKIDAKEVPEVETYTDADGFIVRKVNRNANTVPPPRTPRTHTVELKKPGSTGPKKQANLMSFFKKK</sequence>
<organism evidence="6 7">
    <name type="scientific">Pichia kudriavzevii</name>
    <name type="common">Yeast</name>
    <name type="synonym">Issatchenkia orientalis</name>
    <dbReference type="NCBI Taxonomy" id="4909"/>
    <lineage>
        <taxon>Eukaryota</taxon>
        <taxon>Fungi</taxon>
        <taxon>Dikarya</taxon>
        <taxon>Ascomycota</taxon>
        <taxon>Saccharomycotina</taxon>
        <taxon>Pichiomycetes</taxon>
        <taxon>Pichiales</taxon>
        <taxon>Pichiaceae</taxon>
        <taxon>Pichia</taxon>
    </lineage>
</organism>
<dbReference type="AlphaFoldDB" id="A0A099P2R9"/>